<dbReference type="GO" id="GO:0019748">
    <property type="term" value="P:secondary metabolic process"/>
    <property type="evidence" value="ECO:0007669"/>
    <property type="project" value="TreeGrafter"/>
</dbReference>
<dbReference type="EMBL" id="ML735303">
    <property type="protein sequence ID" value="KAE8386881.1"/>
    <property type="molecule type" value="Genomic_DNA"/>
</dbReference>
<dbReference type="InterPro" id="IPR036291">
    <property type="entry name" value="NAD(P)-bd_dom_sf"/>
</dbReference>
<dbReference type="InterPro" id="IPR002347">
    <property type="entry name" value="SDR_fam"/>
</dbReference>
<sequence>MASNPIVLITGANTGLGLEIVKDFFRSPKAYTILLGGRSLDKANAAAKEVQAEFSESCSVVKTVRIDLEEDDSISKAFEYVANEYGRVDVLINNAGALFDPQLSAGSLTMREAWNKSWNVNTTGPQILTHTFVPLLLKSTDPRLIFVTSETSALAETEDALYSYDQSPPMGWPKKEFSYTAYRSSKTGLNMMMREWVRILREDGVKVWGISPGFLATNIGGDSERYKKLGALDPIIGAEFIRGVVEGARDEDTGKVIRRDRVQVW</sequence>
<dbReference type="GO" id="GO:0005737">
    <property type="term" value="C:cytoplasm"/>
    <property type="evidence" value="ECO:0007669"/>
    <property type="project" value="TreeGrafter"/>
</dbReference>
<dbReference type="PANTHER" id="PTHR43544">
    <property type="entry name" value="SHORT-CHAIN DEHYDROGENASE/REDUCTASE"/>
    <property type="match status" value="1"/>
</dbReference>
<dbReference type="Proteomes" id="UP000326877">
    <property type="component" value="Unassembled WGS sequence"/>
</dbReference>
<evidence type="ECO:0008006" key="3">
    <source>
        <dbReference type="Google" id="ProtNLM"/>
    </source>
</evidence>
<evidence type="ECO:0000313" key="2">
    <source>
        <dbReference type="EMBL" id="KAE8386881.1"/>
    </source>
</evidence>
<comment type="similarity">
    <text evidence="1">Belongs to the short-chain dehydrogenases/reductases (SDR) family.</text>
</comment>
<reference evidence="2" key="1">
    <citation type="submission" date="2019-04" db="EMBL/GenBank/DDBJ databases">
        <title>Friends and foes A comparative genomics studyof 23 Aspergillus species from section Flavi.</title>
        <authorList>
            <consortium name="DOE Joint Genome Institute"/>
            <person name="Kjaerbolling I."/>
            <person name="Vesth T."/>
            <person name="Frisvad J.C."/>
            <person name="Nybo J.L."/>
            <person name="Theobald S."/>
            <person name="Kildgaard S."/>
            <person name="Isbrandt T."/>
            <person name="Kuo A."/>
            <person name="Sato A."/>
            <person name="Lyhne E.K."/>
            <person name="Kogle M.E."/>
            <person name="Wiebenga A."/>
            <person name="Kun R.S."/>
            <person name="Lubbers R.J."/>
            <person name="Makela M.R."/>
            <person name="Barry K."/>
            <person name="Chovatia M."/>
            <person name="Clum A."/>
            <person name="Daum C."/>
            <person name="Haridas S."/>
            <person name="He G."/>
            <person name="LaButti K."/>
            <person name="Lipzen A."/>
            <person name="Mondo S."/>
            <person name="Riley R."/>
            <person name="Salamov A."/>
            <person name="Simmons B.A."/>
            <person name="Magnuson J.K."/>
            <person name="Henrissat B."/>
            <person name="Mortensen U.H."/>
            <person name="Larsen T.O."/>
            <person name="Devries R.P."/>
            <person name="Grigoriev I.V."/>
            <person name="Machida M."/>
            <person name="Baker S.E."/>
            <person name="Andersen M.R."/>
        </authorList>
    </citation>
    <scope>NUCLEOTIDE SEQUENCE [LARGE SCALE GENOMIC DNA]</scope>
    <source>
        <strain evidence="2">IBT 14317</strain>
    </source>
</reference>
<name>A0A5N7BYG1_PETAA</name>
<dbReference type="Pfam" id="PF00106">
    <property type="entry name" value="adh_short"/>
    <property type="match status" value="2"/>
</dbReference>
<evidence type="ECO:0000256" key="1">
    <source>
        <dbReference type="ARBA" id="ARBA00006484"/>
    </source>
</evidence>
<dbReference type="InterPro" id="IPR051468">
    <property type="entry name" value="Fungal_SecMetab_SDRs"/>
</dbReference>
<dbReference type="SUPFAM" id="SSF51735">
    <property type="entry name" value="NAD(P)-binding Rossmann-fold domains"/>
    <property type="match status" value="1"/>
</dbReference>
<dbReference type="PANTHER" id="PTHR43544:SF32">
    <property type="entry name" value="CHAIN DEHYDROGENASE, PUTATIVE (AFU_ORTHOLOGUE AFUA_5G01530)-RELATED"/>
    <property type="match status" value="1"/>
</dbReference>
<accession>A0A5N7BYG1</accession>
<dbReference type="OrthoDB" id="1933717at2759"/>
<gene>
    <name evidence="2" type="ORF">BDV23DRAFT_175106</name>
</gene>
<dbReference type="Gene3D" id="3.40.50.720">
    <property type="entry name" value="NAD(P)-binding Rossmann-like Domain"/>
    <property type="match status" value="1"/>
</dbReference>
<dbReference type="AlphaFoldDB" id="A0A5N7BYG1"/>
<dbReference type="PRINTS" id="PR00081">
    <property type="entry name" value="GDHRDH"/>
</dbReference>
<dbReference type="GO" id="GO:0016491">
    <property type="term" value="F:oxidoreductase activity"/>
    <property type="evidence" value="ECO:0007669"/>
    <property type="project" value="TreeGrafter"/>
</dbReference>
<proteinExistence type="inferred from homology"/>
<protein>
    <recommendedName>
        <fullName evidence="3">NAD(P)-binding protein</fullName>
    </recommendedName>
</protein>
<organism evidence="2">
    <name type="scientific">Petromyces alliaceus</name>
    <name type="common">Aspergillus alliaceus</name>
    <dbReference type="NCBI Taxonomy" id="209559"/>
    <lineage>
        <taxon>Eukaryota</taxon>
        <taxon>Fungi</taxon>
        <taxon>Dikarya</taxon>
        <taxon>Ascomycota</taxon>
        <taxon>Pezizomycotina</taxon>
        <taxon>Eurotiomycetes</taxon>
        <taxon>Eurotiomycetidae</taxon>
        <taxon>Eurotiales</taxon>
        <taxon>Aspergillaceae</taxon>
        <taxon>Aspergillus</taxon>
        <taxon>Aspergillus subgen. Circumdati</taxon>
    </lineage>
</organism>